<feature type="transmembrane region" description="Helical" evidence="9">
    <location>
        <begin position="66"/>
        <end position="86"/>
    </location>
</feature>
<evidence type="ECO:0000256" key="7">
    <source>
        <dbReference type="ARBA" id="ARBA00023136"/>
    </source>
</evidence>
<sequence length="299" mass="34816">MRFFLDTESHFFGFYVLRDLIQGRMWTQTGNFPRVTYCDFEAKKPGKNYRYTLQCVLPLNLFLEKVYIFLWFWMIFVAILTTYSLFKWLSRLSIPQSRHHFIRKFLIPWKLPNGCDDPERHVMKRFVDQYLDLNGVFILWLIATNAGELISGELIAALWDLFRMRLTSAKSANKVWLLERSDSRLDCLNGVQPQSTCTNNLDTRKMRSSIDQMHGGLLIDGKLAKHTRLYMGNAIPSYCTMPKRRLHTKSRAPDIPHSRYTSRKPPCPSSSTLFFAPTGLSNFSQVEKFAIDSSLDSIV</sequence>
<name>A0A8E0S4R0_9TREM</name>
<dbReference type="PRINTS" id="PR01262">
    <property type="entry name" value="INNEXIN"/>
</dbReference>
<comment type="caution">
    <text evidence="10">The sequence shown here is derived from an EMBL/GenBank/DDBJ whole genome shotgun (WGS) entry which is preliminary data.</text>
</comment>
<keyword evidence="2 9" id="KW-0813">Transport</keyword>
<dbReference type="OrthoDB" id="5867527at2759"/>
<dbReference type="GO" id="GO:0005921">
    <property type="term" value="C:gap junction"/>
    <property type="evidence" value="ECO:0007669"/>
    <property type="project" value="UniProtKB-UniRule"/>
</dbReference>
<dbReference type="Pfam" id="PF00876">
    <property type="entry name" value="Innexin"/>
    <property type="match status" value="1"/>
</dbReference>
<dbReference type="GO" id="GO:0005886">
    <property type="term" value="C:plasma membrane"/>
    <property type="evidence" value="ECO:0007669"/>
    <property type="project" value="UniProtKB-SubCell"/>
</dbReference>
<evidence type="ECO:0000256" key="2">
    <source>
        <dbReference type="ARBA" id="ARBA00022448"/>
    </source>
</evidence>
<dbReference type="InterPro" id="IPR000990">
    <property type="entry name" value="Innexin"/>
</dbReference>
<reference evidence="10" key="1">
    <citation type="submission" date="2019-05" db="EMBL/GenBank/DDBJ databases">
        <title>Annotation for the trematode Fasciolopsis buski.</title>
        <authorList>
            <person name="Choi Y.-J."/>
        </authorList>
    </citation>
    <scope>NUCLEOTIDE SEQUENCE</scope>
    <source>
        <strain evidence="10">HT</strain>
        <tissue evidence="10">Whole worm</tissue>
    </source>
</reference>
<gene>
    <name evidence="9" type="primary">inx</name>
    <name evidence="10" type="ORF">FBUS_00051</name>
</gene>
<protein>
    <recommendedName>
        <fullName evidence="9">Innexin</fullName>
    </recommendedName>
</protein>
<keyword evidence="11" id="KW-1185">Reference proteome</keyword>
<accession>A0A8E0S4R0</accession>
<evidence type="ECO:0000256" key="4">
    <source>
        <dbReference type="ARBA" id="ARBA00022692"/>
    </source>
</evidence>
<keyword evidence="7 9" id="KW-0472">Membrane</keyword>
<evidence type="ECO:0000256" key="8">
    <source>
        <dbReference type="ARBA" id="ARBA00023303"/>
    </source>
</evidence>
<evidence type="ECO:0000256" key="1">
    <source>
        <dbReference type="ARBA" id="ARBA00004651"/>
    </source>
</evidence>
<dbReference type="PANTHER" id="PTHR11893">
    <property type="entry name" value="INNEXIN"/>
    <property type="match status" value="1"/>
</dbReference>
<evidence type="ECO:0000256" key="9">
    <source>
        <dbReference type="RuleBase" id="RU010713"/>
    </source>
</evidence>
<evidence type="ECO:0000313" key="10">
    <source>
        <dbReference type="EMBL" id="KAA0197884.1"/>
    </source>
</evidence>
<evidence type="ECO:0000256" key="3">
    <source>
        <dbReference type="ARBA" id="ARBA00022475"/>
    </source>
</evidence>
<dbReference type="PROSITE" id="PS51013">
    <property type="entry name" value="PANNEXIN"/>
    <property type="match status" value="1"/>
</dbReference>
<evidence type="ECO:0000256" key="5">
    <source>
        <dbReference type="ARBA" id="ARBA00022989"/>
    </source>
</evidence>
<keyword evidence="3" id="KW-1003">Cell membrane</keyword>
<keyword evidence="8 9" id="KW-0407">Ion channel</keyword>
<evidence type="ECO:0000313" key="11">
    <source>
        <dbReference type="Proteomes" id="UP000728185"/>
    </source>
</evidence>
<comment type="caution">
    <text evidence="9">Lacks conserved residue(s) required for the propagation of feature annotation.</text>
</comment>
<dbReference type="EMBL" id="LUCM01002098">
    <property type="protein sequence ID" value="KAA0197884.1"/>
    <property type="molecule type" value="Genomic_DNA"/>
</dbReference>
<dbReference type="PANTHER" id="PTHR11893:SF36">
    <property type="entry name" value="INNEXIN-5"/>
    <property type="match status" value="1"/>
</dbReference>
<proteinExistence type="inferred from homology"/>
<keyword evidence="6 9" id="KW-0406">Ion transport</keyword>
<dbReference type="GO" id="GO:0034220">
    <property type="term" value="P:monoatomic ion transmembrane transport"/>
    <property type="evidence" value="ECO:0007669"/>
    <property type="project" value="UniProtKB-KW"/>
</dbReference>
<dbReference type="AlphaFoldDB" id="A0A8E0S4R0"/>
<keyword evidence="5 9" id="KW-1133">Transmembrane helix</keyword>
<keyword evidence="4 9" id="KW-0812">Transmembrane</keyword>
<comment type="subcellular location">
    <subcellularLocation>
        <location evidence="1 9">Cell membrane</location>
        <topology evidence="1 9">Multi-pass membrane protein</topology>
    </subcellularLocation>
</comment>
<comment type="function">
    <text evidence="9">Structural component of the gap junctions.</text>
</comment>
<organism evidence="10 11">
    <name type="scientific">Fasciolopsis buskii</name>
    <dbReference type="NCBI Taxonomy" id="27845"/>
    <lineage>
        <taxon>Eukaryota</taxon>
        <taxon>Metazoa</taxon>
        <taxon>Spiralia</taxon>
        <taxon>Lophotrochozoa</taxon>
        <taxon>Platyhelminthes</taxon>
        <taxon>Trematoda</taxon>
        <taxon>Digenea</taxon>
        <taxon>Plagiorchiida</taxon>
        <taxon>Echinostomata</taxon>
        <taxon>Echinostomatoidea</taxon>
        <taxon>Fasciolidae</taxon>
        <taxon>Fasciolopsis</taxon>
    </lineage>
</organism>
<dbReference type="Proteomes" id="UP000728185">
    <property type="component" value="Unassembled WGS sequence"/>
</dbReference>
<evidence type="ECO:0000256" key="6">
    <source>
        <dbReference type="ARBA" id="ARBA00023065"/>
    </source>
</evidence>
<comment type="similarity">
    <text evidence="9">Belongs to the pannexin family.</text>
</comment>